<accession>A0AAV2RF51</accession>
<sequence>MRNFRTTILLLCINAFISCRAAFYELDQEDFADYIDYSDFKVWTYDEVISKNYTIVPEPPAGPHSSVFILTDYVQPQYTDRYKFPATGDVTFEGTFFCDSSISEFEVRFSYPWQDHFFVMCGPSSGSTPNKWQTKTKKFPCVSAQGCTEIEVWIYGITVGPGNVIALQNLKMVTGDSTIPPTAPTESTTPHTTTEGPTEHTTPTTEHTTPTTTPTTTRAPGEGLNCYSCVACPSVDENTPTLQLDEYTICVTSFFGGNAPNSRSVVVRGGSSENHVDGECFMHDGMMDCYCGSNLCNDQNVINANNYFQNN</sequence>
<evidence type="ECO:0000256" key="2">
    <source>
        <dbReference type="SAM" id="SignalP"/>
    </source>
</evidence>
<organism evidence="3 4">
    <name type="scientific">Meganyctiphanes norvegica</name>
    <name type="common">Northern krill</name>
    <name type="synonym">Thysanopoda norvegica</name>
    <dbReference type="NCBI Taxonomy" id="48144"/>
    <lineage>
        <taxon>Eukaryota</taxon>
        <taxon>Metazoa</taxon>
        <taxon>Ecdysozoa</taxon>
        <taxon>Arthropoda</taxon>
        <taxon>Crustacea</taxon>
        <taxon>Multicrustacea</taxon>
        <taxon>Malacostraca</taxon>
        <taxon>Eumalacostraca</taxon>
        <taxon>Eucarida</taxon>
        <taxon>Euphausiacea</taxon>
        <taxon>Euphausiidae</taxon>
        <taxon>Meganyctiphanes</taxon>
    </lineage>
</organism>
<proteinExistence type="predicted"/>
<keyword evidence="2" id="KW-0732">Signal</keyword>
<dbReference type="PROSITE" id="PS51257">
    <property type="entry name" value="PROKAR_LIPOPROTEIN"/>
    <property type="match status" value="1"/>
</dbReference>
<feature type="compositionally biased region" description="Low complexity" evidence="1">
    <location>
        <begin position="178"/>
        <end position="217"/>
    </location>
</feature>
<comment type="caution">
    <text evidence="3">The sequence shown here is derived from an EMBL/GenBank/DDBJ whole genome shotgun (WGS) entry which is preliminary data.</text>
</comment>
<protein>
    <submittedName>
        <fullName evidence="3">Uncharacterized protein</fullName>
    </submittedName>
</protein>
<dbReference type="Proteomes" id="UP001497623">
    <property type="component" value="Unassembled WGS sequence"/>
</dbReference>
<name>A0AAV2RF51_MEGNR</name>
<evidence type="ECO:0000313" key="4">
    <source>
        <dbReference type="Proteomes" id="UP001497623"/>
    </source>
</evidence>
<dbReference type="AlphaFoldDB" id="A0AAV2RF51"/>
<reference evidence="3 4" key="1">
    <citation type="submission" date="2024-05" db="EMBL/GenBank/DDBJ databases">
        <authorList>
            <person name="Wallberg A."/>
        </authorList>
    </citation>
    <scope>NUCLEOTIDE SEQUENCE [LARGE SCALE GENOMIC DNA]</scope>
</reference>
<gene>
    <name evidence="3" type="ORF">MNOR_LOCUS24042</name>
</gene>
<dbReference type="EMBL" id="CAXKWB010021713">
    <property type="protein sequence ID" value="CAL4123376.1"/>
    <property type="molecule type" value="Genomic_DNA"/>
</dbReference>
<feature type="region of interest" description="Disordered" evidence="1">
    <location>
        <begin position="177"/>
        <end position="219"/>
    </location>
</feature>
<keyword evidence="4" id="KW-1185">Reference proteome</keyword>
<evidence type="ECO:0000256" key="1">
    <source>
        <dbReference type="SAM" id="MobiDB-lite"/>
    </source>
</evidence>
<feature type="chain" id="PRO_5043483615" evidence="2">
    <location>
        <begin position="22"/>
        <end position="311"/>
    </location>
</feature>
<feature type="signal peptide" evidence="2">
    <location>
        <begin position="1"/>
        <end position="21"/>
    </location>
</feature>
<evidence type="ECO:0000313" key="3">
    <source>
        <dbReference type="EMBL" id="CAL4123376.1"/>
    </source>
</evidence>